<keyword evidence="2" id="KW-0963">Cytoplasm</keyword>
<accession>A6JMS8</accession>
<evidence type="ECO:0000313" key="12">
    <source>
        <dbReference type="EMBL" id="EDM10940.1"/>
    </source>
</evidence>
<proteinExistence type="predicted"/>
<protein>
    <submittedName>
        <fullName evidence="12">RCG63605</fullName>
    </submittedName>
</protein>
<dbReference type="Gene3D" id="3.30.70.1820">
    <property type="entry name" value="L1 transposable element, RRM domain"/>
    <property type="match status" value="1"/>
</dbReference>
<organism evidence="12 13">
    <name type="scientific">Rattus norvegicus</name>
    <name type="common">Rat</name>
    <dbReference type="NCBI Taxonomy" id="10116"/>
    <lineage>
        <taxon>Eukaryota</taxon>
        <taxon>Metazoa</taxon>
        <taxon>Chordata</taxon>
        <taxon>Craniata</taxon>
        <taxon>Vertebrata</taxon>
        <taxon>Euteleostomi</taxon>
        <taxon>Mammalia</taxon>
        <taxon>Eutheria</taxon>
        <taxon>Euarchontoglires</taxon>
        <taxon>Glires</taxon>
        <taxon>Rodentia</taxon>
        <taxon>Myomorpha</taxon>
        <taxon>Muroidea</taxon>
        <taxon>Muridae</taxon>
        <taxon>Murinae</taxon>
        <taxon>Rattus</taxon>
    </lineage>
</organism>
<gene>
    <name evidence="12" type="ORF">rCG_63605</name>
</gene>
<sequence length="955" mass="111708">MVLVQRQMQIDPCLSPCTKLKSKWIKDLHIKPDTLKLIEEKLGKHLEHMGTGKNFLNKTPMAYALRSRIDKWDLIKLQSFCKAKDTVVRTKRQPTDWEKIFTNPITDRGLISKIYKELKKLDRRETNNPIKKWGSELNKEFTAEECRMAEKHLKKCSTSLVIREMQIKTTLRFHLTPVRMAKIKNSGDSRCWRGCGERGTLLHCWWDCRLVKPFWKSVWRFLRKLDIELPEDPAIPLLGIYPKDASTYKRDTCSTMFIAALFIIARNWKEPRCPSTEEWIQKMWYIYTMEYYSAIKNNEFMKFVGKWLELENIILSELTHSQKDIHEMETLRQRCIHCDWTPVNIPTCKDQETLQTRRQKYGKRQTIVAFAMKVCLLVISETFPNSVSDREGNDATGGATKEKPFKTGLKALMTVGKEPYPTVFVDSQKENERWDVISKSQMKNIKKMWQRELMKNDTWEKTKAEDNLQREKNLEEAENIIIKYDPNLTEPARGTVKSLLPTLVQTQVEGGAILFKLDYFGEEVFLTQPSQLYLPAQSYRDEQSRTQRHLAEFAHMEVECPFLNFEDLLNRLENLPFCRMNFSDVIEWLKEHDVKKGDGTFYEFGDNIPEAPERRITDNINEPILLCRFSVEIKSFYMQHCPEDPLTESVDVLMPNARKIVGGSMCSWDKKNTKRHLKPWCMKAPGKGGSDLPGCCHRGELISNIPQANMSLETREIAEQSNTRDNLMARGKRRSPSNRNQDYMASSETNSPTKANTEYPNTPEKQDLVSKSYLIMMLEYFKKDMKNSLRETRENINKQVEAYREESQKSLKEFQENTIKPLKELKMEIEAIKKEHMETTLDVENQRKRQGAVDTSITNRIQEIEERISGAEDSIEIIDTTVKDNVKQKKLLVQNIQEIQDSMRRSNLRIIGIEESEDSQLKGPVNIFNKIIEETFPNLKKRDTHRHTRSLQNSK</sequence>
<evidence type="ECO:0000256" key="7">
    <source>
        <dbReference type="ARBA" id="ARBA00023146"/>
    </source>
</evidence>
<feature type="coiled-coil region" evidence="8">
    <location>
        <begin position="782"/>
        <end position="842"/>
    </location>
</feature>
<dbReference type="InterPro" id="IPR048952">
    <property type="entry name" value="AsnRS_N"/>
</dbReference>
<name>A6JMS8_RAT</name>
<evidence type="ECO:0000259" key="11">
    <source>
        <dbReference type="Pfam" id="PF20917"/>
    </source>
</evidence>
<keyword evidence="3" id="KW-0436">Ligase</keyword>
<dbReference type="InterPro" id="IPR004364">
    <property type="entry name" value="Aa-tRNA-synt_II"/>
</dbReference>
<dbReference type="Pfam" id="PF20917">
    <property type="entry name" value="AsnRS_N"/>
    <property type="match status" value="1"/>
</dbReference>
<dbReference type="AlphaFoldDB" id="A6JMS8"/>
<keyword evidence="5" id="KW-0067">ATP-binding</keyword>
<dbReference type="GO" id="GO:0006418">
    <property type="term" value="P:tRNA aminoacylation for protein translation"/>
    <property type="evidence" value="ECO:0007669"/>
    <property type="project" value="InterPro"/>
</dbReference>
<dbReference type="GO" id="GO:0004812">
    <property type="term" value="F:aminoacyl-tRNA ligase activity"/>
    <property type="evidence" value="ECO:0007669"/>
    <property type="project" value="UniProtKB-KW"/>
</dbReference>
<dbReference type="Proteomes" id="UP000234681">
    <property type="component" value="Chromosome X"/>
</dbReference>
<dbReference type="SUPFAM" id="SSF55681">
    <property type="entry name" value="Class II aaRS and biotin synthetases"/>
    <property type="match status" value="1"/>
</dbReference>
<evidence type="ECO:0000256" key="6">
    <source>
        <dbReference type="ARBA" id="ARBA00022917"/>
    </source>
</evidence>
<dbReference type="InterPro" id="IPR045864">
    <property type="entry name" value="aa-tRNA-synth_II/BPL/LPL"/>
</dbReference>
<comment type="subcellular location">
    <subcellularLocation>
        <location evidence="1">Cytoplasm</location>
    </subcellularLocation>
</comment>
<reference evidence="13" key="1">
    <citation type="submission" date="2005-09" db="EMBL/GenBank/DDBJ databases">
        <authorList>
            <person name="Mural R.J."/>
            <person name="Li P.W."/>
            <person name="Adams M.D."/>
            <person name="Amanatides P.G."/>
            <person name="Baden-Tillson H."/>
            <person name="Barnstead M."/>
            <person name="Chin S.H."/>
            <person name="Dew I."/>
            <person name="Evans C.A."/>
            <person name="Ferriera S."/>
            <person name="Flanigan M."/>
            <person name="Fosler C."/>
            <person name="Glodek A."/>
            <person name="Gu Z."/>
            <person name="Holt R.A."/>
            <person name="Jennings D."/>
            <person name="Kraft C.L."/>
            <person name="Lu F."/>
            <person name="Nguyen T."/>
            <person name="Nusskern D.R."/>
            <person name="Pfannkoch C.M."/>
            <person name="Sitter C."/>
            <person name="Sutton G.G."/>
            <person name="Venter J.C."/>
            <person name="Wang Z."/>
            <person name="Woodage T."/>
            <person name="Zheng X.H."/>
            <person name="Zhong F."/>
        </authorList>
    </citation>
    <scope>NUCLEOTIDE SEQUENCE [LARGE SCALE GENOMIC DNA]</scope>
    <source>
        <strain>BN</strain>
        <strain evidence="13">Sprague-Dawley</strain>
    </source>
</reference>
<evidence type="ECO:0000256" key="1">
    <source>
        <dbReference type="ARBA" id="ARBA00004496"/>
    </source>
</evidence>
<dbReference type="Gene3D" id="3.30.930.10">
    <property type="entry name" value="Bira Bifunctional Protein, Domain 2"/>
    <property type="match status" value="2"/>
</dbReference>
<dbReference type="Gene3D" id="1.20.5.390">
    <property type="entry name" value="L1 transposable element, trimerization domain"/>
    <property type="match status" value="1"/>
</dbReference>
<dbReference type="Gene3D" id="3.30.1910.20">
    <property type="entry name" value="asparaginyl-tRNA synthetase, N-terminal domain"/>
    <property type="match status" value="1"/>
</dbReference>
<evidence type="ECO:0000313" key="13">
    <source>
        <dbReference type="Proteomes" id="UP000234681"/>
    </source>
</evidence>
<evidence type="ECO:0000256" key="5">
    <source>
        <dbReference type="ARBA" id="ARBA00022840"/>
    </source>
</evidence>
<feature type="domain" description="Aminoacyl-tRNA synthetase class II (D/K/N)" evidence="10">
    <location>
        <begin position="501"/>
        <end position="678"/>
    </location>
</feature>
<keyword evidence="8" id="KW-0175">Coiled coil</keyword>
<dbReference type="GO" id="GO:0005524">
    <property type="term" value="F:ATP binding"/>
    <property type="evidence" value="ECO:0007669"/>
    <property type="project" value="UniProtKB-KW"/>
</dbReference>
<dbReference type="PANTHER" id="PTHR22594:SF16">
    <property type="entry name" value="ASPARAGINE--TRNA LIGASE, CYTOPLASMIC"/>
    <property type="match status" value="1"/>
</dbReference>
<keyword evidence="6" id="KW-0648">Protein biosynthesis</keyword>
<evidence type="ECO:0000256" key="3">
    <source>
        <dbReference type="ARBA" id="ARBA00022598"/>
    </source>
</evidence>
<dbReference type="FunFam" id="3.30.1910.20:FF:000001">
    <property type="entry name" value="asparagine--tRNA ligase, cytoplasmic"/>
    <property type="match status" value="1"/>
</dbReference>
<evidence type="ECO:0000256" key="4">
    <source>
        <dbReference type="ARBA" id="ARBA00022741"/>
    </source>
</evidence>
<keyword evidence="7" id="KW-0030">Aminoacyl-tRNA synthetase</keyword>
<evidence type="ECO:0000256" key="2">
    <source>
        <dbReference type="ARBA" id="ARBA00022490"/>
    </source>
</evidence>
<dbReference type="PANTHER" id="PTHR22594">
    <property type="entry name" value="ASPARTYL/LYSYL-TRNA SYNTHETASE"/>
    <property type="match status" value="1"/>
</dbReference>
<feature type="domain" description="Asparagine--tRNA ligase N-terminal" evidence="11">
    <location>
        <begin position="400"/>
        <end position="488"/>
    </location>
</feature>
<dbReference type="FunFam" id="1.20.5.390:FF:000005">
    <property type="entry name" value="LINE-1 retrotransposable element ORF1 protein"/>
    <property type="match status" value="1"/>
</dbReference>
<feature type="compositionally biased region" description="Polar residues" evidence="9">
    <location>
        <begin position="737"/>
        <end position="760"/>
    </location>
</feature>
<dbReference type="EMBL" id="CH473991">
    <property type="protein sequence ID" value="EDM10940.1"/>
    <property type="molecule type" value="Genomic_DNA"/>
</dbReference>
<keyword evidence="4" id="KW-0547">Nucleotide-binding</keyword>
<feature type="region of interest" description="Disordered" evidence="9">
    <location>
        <begin position="718"/>
        <end position="765"/>
    </location>
</feature>
<dbReference type="Pfam" id="PF00152">
    <property type="entry name" value="tRNA-synt_2"/>
    <property type="match status" value="1"/>
</dbReference>
<evidence type="ECO:0000256" key="8">
    <source>
        <dbReference type="SAM" id="Coils"/>
    </source>
</evidence>
<evidence type="ECO:0000256" key="9">
    <source>
        <dbReference type="SAM" id="MobiDB-lite"/>
    </source>
</evidence>
<dbReference type="GO" id="GO:0005737">
    <property type="term" value="C:cytoplasm"/>
    <property type="evidence" value="ECO:0007669"/>
    <property type="project" value="UniProtKB-SubCell"/>
</dbReference>
<evidence type="ECO:0000259" key="10">
    <source>
        <dbReference type="Pfam" id="PF00152"/>
    </source>
</evidence>